<sequence length="368" mass="40285">MGLFSKLKGKDKQQQNAPQPQGDSSSSYTQSRPSVDYPSENKGKGSKHEYPIPSGAPPGYDHPPSGPPPSHSYSYDAPPSGPPPGFDEAGGSGYGPPSGPPPGYILFGEGPPPALPVRSQMTSQGLNASEDDADAGHDYCSQYAVYPPSFQQPENLERIQRGEIGLFQPANFSGHLEAVPRTRFKVHTHKDTPDTTLLSGLPLFCRNHHYPREKGYKTIYYEIKIKKISDESSLAIGFVNVPTPPFRLPGWHRGALAVHSDDGNRYINDPYGGRKFVDPFKNDETIGLGIRFRMGMVQAFLTRDGREVGKWMVNEDTDLEDTSRENGGGSVVGLLGDNDLYAAVGVFGKTEFEVEFGYSEWQDSTIEL</sequence>
<evidence type="ECO:0008006" key="8">
    <source>
        <dbReference type="Google" id="ProtNLM"/>
    </source>
</evidence>
<dbReference type="Proteomes" id="UP000024837">
    <property type="component" value="Unassembled WGS sequence"/>
</dbReference>
<accession>W7I8M5</accession>
<keyword evidence="2" id="KW-0812">Transmembrane</keyword>
<dbReference type="OrthoDB" id="25503at2759"/>
<protein>
    <recommendedName>
        <fullName evidence="8">SPRY domain-containing protein</fullName>
    </recommendedName>
</protein>
<keyword evidence="3" id="KW-1133">Transmembrane helix</keyword>
<keyword evidence="4" id="KW-0472">Membrane</keyword>
<dbReference type="InterPro" id="IPR035780">
    <property type="entry name" value="SPRY_Ssh4-like"/>
</dbReference>
<dbReference type="GO" id="GO:0016020">
    <property type="term" value="C:membrane"/>
    <property type="evidence" value="ECO:0007669"/>
    <property type="project" value="UniProtKB-SubCell"/>
</dbReference>
<keyword evidence="7" id="KW-1185">Reference proteome</keyword>
<feature type="compositionally biased region" description="Pro residues" evidence="5">
    <location>
        <begin position="54"/>
        <end position="70"/>
    </location>
</feature>
<dbReference type="CDD" id="cd12910">
    <property type="entry name" value="SPRY_SSH4_like"/>
    <property type="match status" value="1"/>
</dbReference>
<reference evidence="6 7" key="1">
    <citation type="submission" date="2013-05" db="EMBL/GenBank/DDBJ databases">
        <title>Drechslerella stenobrocha genome reveals carnivorous origination and mechanical trapping mechanism of predatory fungi.</title>
        <authorList>
            <person name="Liu X."/>
            <person name="Zhang W."/>
            <person name="Liu K."/>
        </authorList>
    </citation>
    <scope>NUCLEOTIDE SEQUENCE [LARGE SCALE GENOMIC DNA]</scope>
    <source>
        <strain evidence="6 7">248</strain>
    </source>
</reference>
<comment type="subcellular location">
    <subcellularLocation>
        <location evidence="1">Membrane</location>
    </subcellularLocation>
</comment>
<organism evidence="6 7">
    <name type="scientific">Drechslerella stenobrocha 248</name>
    <dbReference type="NCBI Taxonomy" id="1043628"/>
    <lineage>
        <taxon>Eukaryota</taxon>
        <taxon>Fungi</taxon>
        <taxon>Dikarya</taxon>
        <taxon>Ascomycota</taxon>
        <taxon>Pezizomycotina</taxon>
        <taxon>Orbiliomycetes</taxon>
        <taxon>Orbiliales</taxon>
        <taxon>Orbiliaceae</taxon>
        <taxon>Drechslerella</taxon>
    </lineage>
</organism>
<feature type="compositionally biased region" description="Basic and acidic residues" evidence="5">
    <location>
        <begin position="39"/>
        <end position="50"/>
    </location>
</feature>
<dbReference type="InterPro" id="IPR043136">
    <property type="entry name" value="B30.2/SPRY_sf"/>
</dbReference>
<evidence type="ECO:0000313" key="7">
    <source>
        <dbReference type="Proteomes" id="UP000024837"/>
    </source>
</evidence>
<dbReference type="EMBL" id="KI966427">
    <property type="protein sequence ID" value="EWC45385.1"/>
    <property type="molecule type" value="Genomic_DNA"/>
</dbReference>
<evidence type="ECO:0000256" key="1">
    <source>
        <dbReference type="ARBA" id="ARBA00004370"/>
    </source>
</evidence>
<dbReference type="AlphaFoldDB" id="W7I8M5"/>
<feature type="compositionally biased region" description="Polar residues" evidence="5">
    <location>
        <begin position="14"/>
        <end position="33"/>
    </location>
</feature>
<name>W7I8M5_9PEZI</name>
<evidence type="ECO:0000256" key="3">
    <source>
        <dbReference type="ARBA" id="ARBA00022989"/>
    </source>
</evidence>
<evidence type="ECO:0000313" key="6">
    <source>
        <dbReference type="EMBL" id="EWC45385.1"/>
    </source>
</evidence>
<gene>
    <name evidence="6" type="ORF">DRE_00784</name>
</gene>
<feature type="region of interest" description="Disordered" evidence="5">
    <location>
        <begin position="1"/>
        <end position="134"/>
    </location>
</feature>
<evidence type="ECO:0000256" key="2">
    <source>
        <dbReference type="ARBA" id="ARBA00022692"/>
    </source>
</evidence>
<proteinExistence type="predicted"/>
<dbReference type="Gene3D" id="2.60.120.920">
    <property type="match status" value="1"/>
</dbReference>
<dbReference type="HOGENOM" id="CLU_026654_1_0_1"/>
<evidence type="ECO:0000256" key="4">
    <source>
        <dbReference type="ARBA" id="ARBA00023136"/>
    </source>
</evidence>
<evidence type="ECO:0000256" key="5">
    <source>
        <dbReference type="SAM" id="MobiDB-lite"/>
    </source>
</evidence>